<keyword evidence="1" id="KW-0175">Coiled coil</keyword>
<evidence type="ECO:0000256" key="1">
    <source>
        <dbReference type="SAM" id="Coils"/>
    </source>
</evidence>
<feature type="coiled-coil region" evidence="1">
    <location>
        <begin position="99"/>
        <end position="129"/>
    </location>
</feature>
<dbReference type="EMBL" id="JACVVK020000080">
    <property type="protein sequence ID" value="KAK7494806.1"/>
    <property type="molecule type" value="Genomic_DNA"/>
</dbReference>
<evidence type="ECO:0000313" key="3">
    <source>
        <dbReference type="EMBL" id="KAK7494806.1"/>
    </source>
</evidence>
<dbReference type="AlphaFoldDB" id="A0ABD0L649"/>
<dbReference type="PANTHER" id="PTHR37153">
    <property type="entry name" value="CHROMOSOME 19 C19ORF81 HOMOLOG"/>
    <property type="match status" value="1"/>
</dbReference>
<dbReference type="Proteomes" id="UP001519460">
    <property type="component" value="Unassembled WGS sequence"/>
</dbReference>
<dbReference type="InterPro" id="IPR031746">
    <property type="entry name" value="DUF4732"/>
</dbReference>
<proteinExistence type="predicted"/>
<comment type="caution">
    <text evidence="3">The sequence shown here is derived from an EMBL/GenBank/DDBJ whole genome shotgun (WGS) entry which is preliminary data.</text>
</comment>
<dbReference type="PANTHER" id="PTHR37153:SF1">
    <property type="entry name" value="HYPOTHETICAL LOC292874"/>
    <property type="match status" value="1"/>
</dbReference>
<evidence type="ECO:0000256" key="2">
    <source>
        <dbReference type="SAM" id="MobiDB-lite"/>
    </source>
</evidence>
<organism evidence="3 4">
    <name type="scientific">Batillaria attramentaria</name>
    <dbReference type="NCBI Taxonomy" id="370345"/>
    <lineage>
        <taxon>Eukaryota</taxon>
        <taxon>Metazoa</taxon>
        <taxon>Spiralia</taxon>
        <taxon>Lophotrochozoa</taxon>
        <taxon>Mollusca</taxon>
        <taxon>Gastropoda</taxon>
        <taxon>Caenogastropoda</taxon>
        <taxon>Sorbeoconcha</taxon>
        <taxon>Cerithioidea</taxon>
        <taxon>Batillariidae</taxon>
        <taxon>Batillaria</taxon>
    </lineage>
</organism>
<sequence>MPTSSQVQVMRKVGAHGPARALPKETFQRTYVPPTRKVFSRNSQFLAIKDEQENAESDKHFSYFPEMSSLAQTAVTPDTAIEDMTADQIIGRLQELGWRREGEAARLAAEKEKREQEKQKAEHEMKKRATLDLINDPLLARVAKKSHALPQYTKPPESRPCAVCFDAKGPSVTHATIKQQIDHLIAEFEDVVIKIESLEYQPRAVHIKAGEPTNRWVITLNSQFAVSYLDGSKIMLGKQEVEVRRYDAVIGLEYKQFKTKSTYMEMLHT</sequence>
<name>A0ABD0L649_9CAEN</name>
<reference evidence="3 4" key="1">
    <citation type="journal article" date="2023" name="Sci. Data">
        <title>Genome assembly of the Korean intertidal mud-creeper Batillaria attramentaria.</title>
        <authorList>
            <person name="Patra A.K."/>
            <person name="Ho P.T."/>
            <person name="Jun S."/>
            <person name="Lee S.J."/>
            <person name="Kim Y."/>
            <person name="Won Y.J."/>
        </authorList>
    </citation>
    <scope>NUCLEOTIDE SEQUENCE [LARGE SCALE GENOMIC DNA]</scope>
    <source>
        <strain evidence="3">Wonlab-2016</strain>
    </source>
</reference>
<protein>
    <submittedName>
        <fullName evidence="3">Uncharacterized protein</fullName>
    </submittedName>
</protein>
<evidence type="ECO:0000313" key="4">
    <source>
        <dbReference type="Proteomes" id="UP001519460"/>
    </source>
</evidence>
<accession>A0ABD0L649</accession>
<feature type="region of interest" description="Disordered" evidence="2">
    <location>
        <begin position="1"/>
        <end position="20"/>
    </location>
</feature>
<keyword evidence="4" id="KW-1185">Reference proteome</keyword>
<gene>
    <name evidence="3" type="ORF">BaRGS_00013933</name>
</gene>